<gene>
    <name evidence="1" type="ORF">Van01_52850</name>
</gene>
<protein>
    <recommendedName>
        <fullName evidence="3">Thiocillin family RiPP</fullName>
    </recommendedName>
</protein>
<dbReference type="EMBL" id="BOOZ01000043">
    <property type="protein sequence ID" value="GIJ12071.1"/>
    <property type="molecule type" value="Genomic_DNA"/>
</dbReference>
<evidence type="ECO:0008006" key="3">
    <source>
        <dbReference type="Google" id="ProtNLM"/>
    </source>
</evidence>
<name>A0ABQ4I2I5_9ACTN</name>
<dbReference type="RefSeq" id="WP_204013059.1">
    <property type="nucleotide sequence ID" value="NZ_BOOZ01000043.1"/>
</dbReference>
<evidence type="ECO:0000313" key="1">
    <source>
        <dbReference type="EMBL" id="GIJ12071.1"/>
    </source>
</evidence>
<reference evidence="1 2" key="1">
    <citation type="submission" date="2021-01" db="EMBL/GenBank/DDBJ databases">
        <title>Whole genome shotgun sequence of Verrucosispora andamanensis NBRC 109075.</title>
        <authorList>
            <person name="Komaki H."/>
            <person name="Tamura T."/>
        </authorList>
    </citation>
    <scope>NUCLEOTIDE SEQUENCE [LARGE SCALE GENOMIC DNA]</scope>
    <source>
        <strain evidence="1 2">NBRC 109075</strain>
    </source>
</reference>
<sequence>MSPTPNHLVADEAVEFIALDGGPQLDSIFEEEFSLSPDEIVAGGSSGSVSTCGSSVCTFGYSPTEQVGDPIAYVTSPAEM</sequence>
<comment type="caution">
    <text evidence="1">The sequence shown here is derived from an EMBL/GenBank/DDBJ whole genome shotgun (WGS) entry which is preliminary data.</text>
</comment>
<proteinExistence type="predicted"/>
<dbReference type="Proteomes" id="UP000647017">
    <property type="component" value="Unassembled WGS sequence"/>
</dbReference>
<evidence type="ECO:0000313" key="2">
    <source>
        <dbReference type="Proteomes" id="UP000647017"/>
    </source>
</evidence>
<keyword evidence="2" id="KW-1185">Reference proteome</keyword>
<organism evidence="1 2">
    <name type="scientific">Micromonospora andamanensis</name>
    <dbReference type="NCBI Taxonomy" id="1287068"/>
    <lineage>
        <taxon>Bacteria</taxon>
        <taxon>Bacillati</taxon>
        <taxon>Actinomycetota</taxon>
        <taxon>Actinomycetes</taxon>
        <taxon>Micromonosporales</taxon>
        <taxon>Micromonosporaceae</taxon>
        <taxon>Micromonospora</taxon>
    </lineage>
</organism>
<accession>A0ABQ4I2I5</accession>